<reference evidence="3 4" key="1">
    <citation type="journal article" date="2009" name="Stand. Genomic Sci.">
        <title>Complete genome sequence of Slackia heliotrinireducens type strain (RHS 1).</title>
        <authorList>
            <person name="Pukall R."/>
            <person name="Lapidus A."/>
            <person name="Nolan M."/>
            <person name="Copeland A."/>
            <person name="Glavina Del Rio T."/>
            <person name="Lucas S."/>
            <person name="Chen F."/>
            <person name="Tice H."/>
            <person name="Cheng J.F."/>
            <person name="Chertkov O."/>
            <person name="Bruce D."/>
            <person name="Goodwin L."/>
            <person name="Kuske C."/>
            <person name="Brettin T."/>
            <person name="Detter J.C."/>
            <person name="Han C."/>
            <person name="Pitluck S."/>
            <person name="Pati A."/>
            <person name="Mavrommatis K."/>
            <person name="Ivanova N."/>
            <person name="Ovchinnikova G."/>
            <person name="Chen A."/>
            <person name="Palaniappan K."/>
            <person name="Schneider S."/>
            <person name="Rohde M."/>
            <person name="Chain P."/>
            <person name="D'haeseleer P."/>
            <person name="Goker M."/>
            <person name="Bristow J."/>
            <person name="Eisen J.A."/>
            <person name="Markowitz V."/>
            <person name="Kyrpides N.C."/>
            <person name="Klenk H.P."/>
            <person name="Hugenholtz P."/>
        </authorList>
    </citation>
    <scope>NUCLEOTIDE SEQUENCE [LARGE SCALE GENOMIC DNA]</scope>
    <source>
        <strain evidence="4">ATCC 29202 / DSM 20476 / NCTC 11029 / RHS 1</strain>
    </source>
</reference>
<dbReference type="Pfam" id="PF00795">
    <property type="entry name" value="CN_hydrolase"/>
    <property type="match status" value="1"/>
</dbReference>
<organism evidence="3 4">
    <name type="scientific">Slackia heliotrinireducens (strain ATCC 29202 / DSM 20476 / NCTC 11029 / RHS 1)</name>
    <name type="common">Peptococcus heliotrinreducens</name>
    <dbReference type="NCBI Taxonomy" id="471855"/>
    <lineage>
        <taxon>Bacteria</taxon>
        <taxon>Bacillati</taxon>
        <taxon>Actinomycetota</taxon>
        <taxon>Coriobacteriia</taxon>
        <taxon>Eggerthellales</taxon>
        <taxon>Eggerthellaceae</taxon>
        <taxon>Slackia</taxon>
    </lineage>
</organism>
<proteinExistence type="inferred from homology"/>
<dbReference type="Gene3D" id="3.60.110.10">
    <property type="entry name" value="Carbon-nitrogen hydrolase"/>
    <property type="match status" value="1"/>
</dbReference>
<dbReference type="PANTHER" id="PTHR23088:SF27">
    <property type="entry name" value="DEAMINATED GLUTATHIONE AMIDASE"/>
    <property type="match status" value="1"/>
</dbReference>
<dbReference type="AlphaFoldDB" id="C7N2Y0"/>
<keyword evidence="4" id="KW-1185">Reference proteome</keyword>
<accession>C7N2Y0</accession>
<comment type="similarity">
    <text evidence="1">Belongs to the carbon-nitrogen hydrolase superfamily. NIT1/NIT2 family.</text>
</comment>
<dbReference type="SUPFAM" id="SSF56317">
    <property type="entry name" value="Carbon-nitrogen hydrolase"/>
    <property type="match status" value="1"/>
</dbReference>
<dbReference type="PROSITE" id="PS50263">
    <property type="entry name" value="CN_HYDROLASE"/>
    <property type="match status" value="1"/>
</dbReference>
<evidence type="ECO:0000256" key="1">
    <source>
        <dbReference type="ARBA" id="ARBA00010613"/>
    </source>
</evidence>
<dbReference type="PROSITE" id="PS01227">
    <property type="entry name" value="UPF0012"/>
    <property type="match status" value="1"/>
</dbReference>
<evidence type="ECO:0000259" key="2">
    <source>
        <dbReference type="PROSITE" id="PS50263"/>
    </source>
</evidence>
<dbReference type="GO" id="GO:0016787">
    <property type="term" value="F:hydrolase activity"/>
    <property type="evidence" value="ECO:0007669"/>
    <property type="project" value="UniProtKB-KW"/>
</dbReference>
<sequence>MQLTIALAQSGFPKKGDAIAQAERYAEKAAAAGAQLLVFPENFMLPGILDSEGVKEISEPLDGPFARAMADIALRHHLWIVYVIFEENPDGGQPFNTAVTVDAEGVQRGAYRKCHLYDAHGVLESDRSVAGDQLPQPVDTPFGPLGVAICYDLRFPEVARALAVAGCKLVLFPSAWNAGPRKVKHWTTLLRARAIENELFVAGICHAGKRYTGKTLVADPLGRIVASARGSSKGNAPQDLVICTIDTDAVESARDAMPVLDHRRPELYAN</sequence>
<dbReference type="CDD" id="cd07581">
    <property type="entry name" value="nitrilase_3"/>
    <property type="match status" value="1"/>
</dbReference>
<dbReference type="eggNOG" id="COG0388">
    <property type="taxonomic scope" value="Bacteria"/>
</dbReference>
<dbReference type="HOGENOM" id="CLU_030130_1_2_11"/>
<dbReference type="KEGG" id="shi:Shel_04400"/>
<dbReference type="InterPro" id="IPR001110">
    <property type="entry name" value="UPF0012_CS"/>
</dbReference>
<dbReference type="PANTHER" id="PTHR23088">
    <property type="entry name" value="NITRILASE-RELATED"/>
    <property type="match status" value="1"/>
</dbReference>
<dbReference type="InterPro" id="IPR003010">
    <property type="entry name" value="C-N_Hydrolase"/>
</dbReference>
<gene>
    <name evidence="3" type="ordered locus">Shel_04400</name>
</gene>
<dbReference type="InterPro" id="IPR036526">
    <property type="entry name" value="C-N_Hydrolase_sf"/>
</dbReference>
<protein>
    <submittedName>
        <fullName evidence="3">Predicted amidohydrolase</fullName>
    </submittedName>
</protein>
<dbReference type="RefSeq" id="WP_012797607.1">
    <property type="nucleotide sequence ID" value="NC_013165.1"/>
</dbReference>
<evidence type="ECO:0000313" key="3">
    <source>
        <dbReference type="EMBL" id="ACV21501.1"/>
    </source>
</evidence>
<feature type="domain" description="CN hydrolase" evidence="2">
    <location>
        <begin position="1"/>
        <end position="247"/>
    </location>
</feature>
<evidence type="ECO:0000313" key="4">
    <source>
        <dbReference type="Proteomes" id="UP000002026"/>
    </source>
</evidence>
<keyword evidence="3" id="KW-0378">Hydrolase</keyword>
<name>C7N2Y0_SLAHD</name>
<dbReference type="Proteomes" id="UP000002026">
    <property type="component" value="Chromosome"/>
</dbReference>
<dbReference type="EMBL" id="CP001684">
    <property type="protein sequence ID" value="ACV21501.1"/>
    <property type="molecule type" value="Genomic_DNA"/>
</dbReference>
<dbReference type="STRING" id="471855.Shel_04400"/>